<reference evidence="3" key="1">
    <citation type="journal article" date="2014" name="Front. Microbiol.">
        <title>High frequency of phylogenetically diverse reductive dehalogenase-homologous genes in deep subseafloor sedimentary metagenomes.</title>
        <authorList>
            <person name="Kawai M."/>
            <person name="Futagami T."/>
            <person name="Toyoda A."/>
            <person name="Takaki Y."/>
            <person name="Nishi S."/>
            <person name="Hori S."/>
            <person name="Arai W."/>
            <person name="Tsubouchi T."/>
            <person name="Morono Y."/>
            <person name="Uchiyama I."/>
            <person name="Ito T."/>
            <person name="Fujiyama A."/>
            <person name="Inagaki F."/>
            <person name="Takami H."/>
        </authorList>
    </citation>
    <scope>NUCLEOTIDE SEQUENCE</scope>
    <source>
        <strain evidence="3">Expedition CK06-06</strain>
    </source>
</reference>
<sequence>MSVALYVGIGVGVPVFLVVIFLSIYFIQKKRKKAKSPILERADDTIVIVTQRIHTMNQRIKKLDVGVTKLVIAKEKNDPSLIDETINMENIQIKIDQNRKEIEELIADMKDLRDYKTEIEDIMKKKEENSLEELEKLLDAVKEKL</sequence>
<protein>
    <submittedName>
        <fullName evidence="3">Uncharacterized protein</fullName>
    </submittedName>
</protein>
<dbReference type="EMBL" id="BARU01045108">
    <property type="protein sequence ID" value="GAH84661.1"/>
    <property type="molecule type" value="Genomic_DNA"/>
</dbReference>
<name>X1IQD7_9ZZZZ</name>
<gene>
    <name evidence="3" type="ORF">S03H2_68570</name>
</gene>
<keyword evidence="1" id="KW-0175">Coiled coil</keyword>
<feature type="transmembrane region" description="Helical" evidence="2">
    <location>
        <begin position="6"/>
        <end position="27"/>
    </location>
</feature>
<feature type="coiled-coil region" evidence="1">
    <location>
        <begin position="88"/>
        <end position="144"/>
    </location>
</feature>
<accession>X1IQD7</accession>
<evidence type="ECO:0000256" key="2">
    <source>
        <dbReference type="SAM" id="Phobius"/>
    </source>
</evidence>
<dbReference type="AlphaFoldDB" id="X1IQD7"/>
<keyword evidence="2" id="KW-1133">Transmembrane helix</keyword>
<organism evidence="3">
    <name type="scientific">marine sediment metagenome</name>
    <dbReference type="NCBI Taxonomy" id="412755"/>
    <lineage>
        <taxon>unclassified sequences</taxon>
        <taxon>metagenomes</taxon>
        <taxon>ecological metagenomes</taxon>
    </lineage>
</organism>
<evidence type="ECO:0000256" key="1">
    <source>
        <dbReference type="SAM" id="Coils"/>
    </source>
</evidence>
<proteinExistence type="predicted"/>
<keyword evidence="2" id="KW-0472">Membrane</keyword>
<feature type="non-terminal residue" evidence="3">
    <location>
        <position position="145"/>
    </location>
</feature>
<comment type="caution">
    <text evidence="3">The sequence shown here is derived from an EMBL/GenBank/DDBJ whole genome shotgun (WGS) entry which is preliminary data.</text>
</comment>
<keyword evidence="2" id="KW-0812">Transmembrane</keyword>
<evidence type="ECO:0000313" key="3">
    <source>
        <dbReference type="EMBL" id="GAH84661.1"/>
    </source>
</evidence>